<organism evidence="1 2">
    <name type="scientific">Streptomyces scopuliridis</name>
    <dbReference type="NCBI Taxonomy" id="452529"/>
    <lineage>
        <taxon>Bacteria</taxon>
        <taxon>Bacillati</taxon>
        <taxon>Actinomycetota</taxon>
        <taxon>Actinomycetes</taxon>
        <taxon>Kitasatosporales</taxon>
        <taxon>Streptomycetaceae</taxon>
        <taxon>Streptomyces</taxon>
    </lineage>
</organism>
<evidence type="ECO:0000313" key="2">
    <source>
        <dbReference type="Proteomes" id="UP001348369"/>
    </source>
</evidence>
<sequence>MVKDESQLYAAHDTWWKAPMVATLPGLPLLVGEYGLFYGDGYTSGIELLIVGATVLLAVAWLLPHRRSMRALRILAAGTALGIAILPLADALLLGMAMAYG</sequence>
<evidence type="ECO:0000313" key="1">
    <source>
        <dbReference type="EMBL" id="WSB99154.1"/>
    </source>
</evidence>
<accession>A0ACD4ZLU9</accession>
<dbReference type="Proteomes" id="UP001348369">
    <property type="component" value="Chromosome"/>
</dbReference>
<proteinExistence type="predicted"/>
<keyword evidence="2" id="KW-1185">Reference proteome</keyword>
<name>A0ACD4ZLU9_9ACTN</name>
<protein>
    <submittedName>
        <fullName evidence="1">Uncharacterized protein</fullName>
    </submittedName>
</protein>
<gene>
    <name evidence="1" type="ORF">OG835_20425</name>
</gene>
<dbReference type="EMBL" id="CP109109">
    <property type="protein sequence ID" value="WSB99154.1"/>
    <property type="molecule type" value="Genomic_DNA"/>
</dbReference>
<reference evidence="1" key="1">
    <citation type="submission" date="2022-10" db="EMBL/GenBank/DDBJ databases">
        <title>The complete genomes of actinobacterial strains from the NBC collection.</title>
        <authorList>
            <person name="Joergensen T.S."/>
            <person name="Alvarez Arevalo M."/>
            <person name="Sterndorff E.B."/>
            <person name="Faurdal D."/>
            <person name="Vuksanovic O."/>
            <person name="Mourched A.-S."/>
            <person name="Charusanti P."/>
            <person name="Shaw S."/>
            <person name="Blin K."/>
            <person name="Weber T."/>
        </authorList>
    </citation>
    <scope>NUCLEOTIDE SEQUENCE</scope>
    <source>
        <strain evidence="1">NBC 01771</strain>
    </source>
</reference>